<dbReference type="Gene3D" id="3.10.270.10">
    <property type="entry name" value="Urate Oxidase"/>
    <property type="match status" value="1"/>
</dbReference>
<dbReference type="Proteomes" id="UP000554837">
    <property type="component" value="Unassembled WGS sequence"/>
</dbReference>
<dbReference type="NCBIfam" id="NF010200">
    <property type="entry name" value="PRK13674.1-1"/>
    <property type="match status" value="1"/>
</dbReference>
<evidence type="ECO:0000313" key="4">
    <source>
        <dbReference type="Proteomes" id="UP000554837"/>
    </source>
</evidence>
<comment type="pathway">
    <text evidence="2">Cofactor biosynthesis; 7,8-dihydroneopterin triphosphate biosynthesis; 7,8-dihydroneopterin triphosphate from GTP: step 1/1.</text>
</comment>
<dbReference type="GO" id="GO:0003934">
    <property type="term" value="F:GTP cyclohydrolase I activity"/>
    <property type="evidence" value="ECO:0007669"/>
    <property type="project" value="UniProtKB-UniRule"/>
</dbReference>
<evidence type="ECO:0000256" key="2">
    <source>
        <dbReference type="HAMAP-Rule" id="MF_01527"/>
    </source>
</evidence>
<protein>
    <recommendedName>
        <fullName evidence="2">GTP cyclohydrolase FolE2</fullName>
        <ecNumber evidence="2">3.5.4.16</ecNumber>
    </recommendedName>
</protein>
<keyword evidence="1 2" id="KW-0378">Hydrolase</keyword>
<dbReference type="GO" id="GO:0046654">
    <property type="term" value="P:tetrahydrofolate biosynthetic process"/>
    <property type="evidence" value="ECO:0007669"/>
    <property type="project" value="UniProtKB-UniRule"/>
</dbReference>
<evidence type="ECO:0000256" key="1">
    <source>
        <dbReference type="ARBA" id="ARBA00022801"/>
    </source>
</evidence>
<evidence type="ECO:0000313" key="3">
    <source>
        <dbReference type="EMBL" id="MBB5204268.1"/>
    </source>
</evidence>
<reference evidence="3 4" key="1">
    <citation type="submission" date="2020-08" db="EMBL/GenBank/DDBJ databases">
        <title>Genomic Encyclopedia of Type Strains, Phase IV (KMG-IV): sequencing the most valuable type-strain genomes for metagenomic binning, comparative biology and taxonomic classification.</title>
        <authorList>
            <person name="Goeker M."/>
        </authorList>
    </citation>
    <scope>NUCLEOTIDE SEQUENCE [LARGE SCALE GENOMIC DNA]</scope>
    <source>
        <strain evidence="3 4">DSM 23958</strain>
    </source>
</reference>
<dbReference type="Pfam" id="PF02649">
    <property type="entry name" value="GCHY-1"/>
    <property type="match status" value="1"/>
</dbReference>
<comment type="function">
    <text evidence="2">Converts GTP to 7,8-dihydroneopterin triphosphate.</text>
</comment>
<dbReference type="EMBL" id="JACHHO010000002">
    <property type="protein sequence ID" value="MBB5204268.1"/>
    <property type="molecule type" value="Genomic_DNA"/>
</dbReference>
<dbReference type="UniPathway" id="UPA00848">
    <property type="reaction ID" value="UER00151"/>
</dbReference>
<sequence>MSPTAQASHIPDTQGERDERHLAIQRVGVKRVRFPLQLRIGTQVQASVGEWTLDVALPAEKKGTHMSRFMAWLESGADEVLEASSLRDRHQQMLTLLGAVSGRTEVSFALFIKKRAPVSGIESRLDHQARWVVETDAAGRTRLWQELAVPVKSLCPCSKEISDYGAHNQRSIVTMAVELREPWSFAAQARVAEESASSELWPLLKRADEKWVTERAYENPRFVEDLVREVALRLNSQASVGAYRVEVENFESIHNHSAFACIERS</sequence>
<feature type="site" description="May be catalytically important" evidence="2">
    <location>
        <position position="155"/>
    </location>
</feature>
<dbReference type="PANTHER" id="PTHR36445:SF1">
    <property type="entry name" value="GTP CYCLOHYDROLASE MPTA"/>
    <property type="match status" value="1"/>
</dbReference>
<dbReference type="HAMAP" id="MF_01527_B">
    <property type="entry name" value="GTP_cyclohydrol_B"/>
    <property type="match status" value="1"/>
</dbReference>
<comment type="similarity">
    <text evidence="2">Belongs to the GTP cyclohydrolase IV family.</text>
</comment>
<keyword evidence="4" id="KW-1185">Reference proteome</keyword>
<dbReference type="InterPro" id="IPR003801">
    <property type="entry name" value="GTP_cyclohydrolase_FolE2/MptA"/>
</dbReference>
<organism evidence="3 4">
    <name type="scientific">Inhella inkyongensis</name>
    <dbReference type="NCBI Taxonomy" id="392593"/>
    <lineage>
        <taxon>Bacteria</taxon>
        <taxon>Pseudomonadati</taxon>
        <taxon>Pseudomonadota</taxon>
        <taxon>Betaproteobacteria</taxon>
        <taxon>Burkholderiales</taxon>
        <taxon>Sphaerotilaceae</taxon>
        <taxon>Inhella</taxon>
    </lineage>
</organism>
<accession>A0A840S487</accession>
<dbReference type="PANTHER" id="PTHR36445">
    <property type="entry name" value="GTP CYCLOHYDROLASE MPTA"/>
    <property type="match status" value="1"/>
</dbReference>
<dbReference type="RefSeq" id="WP_138856035.1">
    <property type="nucleotide sequence ID" value="NZ_CP040709.1"/>
</dbReference>
<comment type="caution">
    <text evidence="3">The sequence shown here is derived from an EMBL/GenBank/DDBJ whole genome shotgun (WGS) entry which is preliminary data.</text>
</comment>
<dbReference type="OrthoDB" id="9774824at2"/>
<comment type="catalytic activity">
    <reaction evidence="2">
        <text>GTP + H2O = 7,8-dihydroneopterin 3'-triphosphate + formate + H(+)</text>
        <dbReference type="Rhea" id="RHEA:17473"/>
        <dbReference type="ChEBI" id="CHEBI:15377"/>
        <dbReference type="ChEBI" id="CHEBI:15378"/>
        <dbReference type="ChEBI" id="CHEBI:15740"/>
        <dbReference type="ChEBI" id="CHEBI:37565"/>
        <dbReference type="ChEBI" id="CHEBI:58462"/>
        <dbReference type="EC" id="3.5.4.16"/>
    </reaction>
</comment>
<gene>
    <name evidence="2" type="primary">folE2</name>
    <name evidence="3" type="ORF">HNQ51_001582</name>
</gene>
<dbReference type="EC" id="3.5.4.16" evidence="2"/>
<name>A0A840S487_9BURK</name>
<proteinExistence type="inferred from homology"/>
<dbReference type="InterPro" id="IPR022838">
    <property type="entry name" value="GTP_cyclohydrolase_FolE2"/>
</dbReference>
<dbReference type="AlphaFoldDB" id="A0A840S487"/>